<protein>
    <submittedName>
        <fullName evidence="7">Uncharacterized protein</fullName>
    </submittedName>
</protein>
<evidence type="ECO:0000256" key="2">
    <source>
        <dbReference type="ARBA" id="ARBA00022786"/>
    </source>
</evidence>
<dbReference type="Proteomes" id="UP000887569">
    <property type="component" value="Unplaced"/>
</dbReference>
<dbReference type="GO" id="GO:0005634">
    <property type="term" value="C:nucleus"/>
    <property type="evidence" value="ECO:0007669"/>
    <property type="project" value="TreeGrafter"/>
</dbReference>
<comment type="pathway">
    <text evidence="1">Protein modification; protein ubiquitination.</text>
</comment>
<dbReference type="PROSITE" id="PS50294">
    <property type="entry name" value="WD_REPEATS_REGION"/>
    <property type="match status" value="1"/>
</dbReference>
<dbReference type="WBParaSite" id="PgR057_g030_t01">
    <property type="protein sequence ID" value="PgR057_g030_t01"/>
    <property type="gene ID" value="PgR057_g030"/>
</dbReference>
<sequence>MVNLSFSDCFIGMHSGRMRQGLCSPNVPERYFSQFCSQRAINLQVPFVCCRFSPQLTNESLLALGNEAGVVFLADVRNISDDNNLFKKAVFVDVGCVLDMDFLCGQSSHLVVISGHSNVTLWDMEKGIDLLQFVGHEGSVRALAISKDSPDIFATGARDGTICIWDRREKPKRGMNVEPTSIVTSAHMAHSTDVSLSASKRRTSLKTKTESKGITSLTFLDANTLISASTSCQTGVLFRDLRYWGSNLAVRTLTYPTSSAKRDFGVTSICLDRYRSSLFVSTTDSFIWEYAINSTKNSPVDVLRGVKRSSICAFDMKLSASPISDHLTYGSGESQALLWDLQERKCSSRVSNVSQNGYYPYPKFTLGGHTSEVLMAQFSCTAQYIVSMDDAAWRLWQFDTSFLEKIASKPIGFEQIEFYSFPPSQRTSSQLGRWSVTSGNSPSTKRKTPLKSPFQSPFKSNSTAYLVNVHRSPAKKSSKLSPSPFSQLPNICNIEVVKYSRQLRSARRLDFSPQKVLPFENTDSGSGTADLPKCAFHFKYPTLNLPDWVKERHRAKSEQELQQQSPSTSSQKIFSNIRDYFNPPSPSVSNCSRMLSQAERELQRSPRKLLLKQRLRESAERAQKVAKLATPRRSRTSARRVPLSRYKTPVSATDGTTQKMADSSSNVTPVLRRTLEDFFRKKSQ</sequence>
<dbReference type="GO" id="GO:0030674">
    <property type="term" value="F:protein-macromolecule adaptor activity"/>
    <property type="evidence" value="ECO:0007669"/>
    <property type="project" value="TreeGrafter"/>
</dbReference>
<reference evidence="7" key="1">
    <citation type="submission" date="2022-11" db="UniProtKB">
        <authorList>
            <consortium name="WormBaseParasite"/>
        </authorList>
    </citation>
    <scope>IDENTIFICATION</scope>
</reference>
<dbReference type="Pfam" id="PF00400">
    <property type="entry name" value="WD40"/>
    <property type="match status" value="1"/>
</dbReference>
<dbReference type="AlphaFoldDB" id="A0A915BSP2"/>
<proteinExistence type="inferred from homology"/>
<dbReference type="PANTHER" id="PTHR22852">
    <property type="entry name" value="LETHAL 2 DENTICLELESS PROTEIN RETINOIC ACID-REGULATED NUCLEAR MATRIX-ASSOCIATED PROTEIN"/>
    <property type="match status" value="1"/>
</dbReference>
<dbReference type="GO" id="GO:0043161">
    <property type="term" value="P:proteasome-mediated ubiquitin-dependent protein catabolic process"/>
    <property type="evidence" value="ECO:0007669"/>
    <property type="project" value="TreeGrafter"/>
</dbReference>
<dbReference type="SMART" id="SM00320">
    <property type="entry name" value="WD40"/>
    <property type="match status" value="4"/>
</dbReference>
<feature type="region of interest" description="Disordered" evidence="5">
    <location>
        <begin position="423"/>
        <end position="456"/>
    </location>
</feature>
<evidence type="ECO:0000256" key="3">
    <source>
        <dbReference type="ARBA" id="ARBA00038344"/>
    </source>
</evidence>
<dbReference type="InterPro" id="IPR001680">
    <property type="entry name" value="WD40_rpt"/>
</dbReference>
<evidence type="ECO:0000256" key="5">
    <source>
        <dbReference type="SAM" id="MobiDB-lite"/>
    </source>
</evidence>
<dbReference type="InterPro" id="IPR051865">
    <property type="entry name" value="WD-repeat_CDT2_adapter"/>
</dbReference>
<feature type="region of interest" description="Disordered" evidence="5">
    <location>
        <begin position="630"/>
        <end position="667"/>
    </location>
</feature>
<dbReference type="PROSITE" id="PS50082">
    <property type="entry name" value="WD_REPEATS_2"/>
    <property type="match status" value="1"/>
</dbReference>
<evidence type="ECO:0000313" key="6">
    <source>
        <dbReference type="Proteomes" id="UP000887569"/>
    </source>
</evidence>
<accession>A0A915BSP2</accession>
<comment type="similarity">
    <text evidence="3">Belongs to the WD repeat cdt2 family.</text>
</comment>
<feature type="compositionally biased region" description="Polar residues" evidence="5">
    <location>
        <begin position="423"/>
        <end position="443"/>
    </location>
</feature>
<feature type="compositionally biased region" description="Polar residues" evidence="5">
    <location>
        <begin position="650"/>
        <end position="667"/>
    </location>
</feature>
<dbReference type="Gene3D" id="2.130.10.10">
    <property type="entry name" value="YVTN repeat-like/Quinoprotein amine dehydrogenase"/>
    <property type="match status" value="2"/>
</dbReference>
<keyword evidence="6" id="KW-1185">Reference proteome</keyword>
<organism evidence="6 7">
    <name type="scientific">Parascaris univalens</name>
    <name type="common">Nematode worm</name>
    <dbReference type="NCBI Taxonomy" id="6257"/>
    <lineage>
        <taxon>Eukaryota</taxon>
        <taxon>Metazoa</taxon>
        <taxon>Ecdysozoa</taxon>
        <taxon>Nematoda</taxon>
        <taxon>Chromadorea</taxon>
        <taxon>Rhabditida</taxon>
        <taxon>Spirurina</taxon>
        <taxon>Ascaridomorpha</taxon>
        <taxon>Ascaridoidea</taxon>
        <taxon>Ascarididae</taxon>
        <taxon>Parascaris</taxon>
    </lineage>
</organism>
<keyword evidence="2" id="KW-0833">Ubl conjugation pathway</keyword>
<dbReference type="GO" id="GO:0007095">
    <property type="term" value="P:mitotic G2 DNA damage checkpoint signaling"/>
    <property type="evidence" value="ECO:0007669"/>
    <property type="project" value="TreeGrafter"/>
</dbReference>
<keyword evidence="4" id="KW-0853">WD repeat</keyword>
<feature type="repeat" description="WD" evidence="4">
    <location>
        <begin position="133"/>
        <end position="166"/>
    </location>
</feature>
<dbReference type="InterPro" id="IPR015943">
    <property type="entry name" value="WD40/YVTN_repeat-like_dom_sf"/>
</dbReference>
<dbReference type="PANTHER" id="PTHR22852:SF0">
    <property type="entry name" value="DENTICLELESS PROTEIN HOMOLOG"/>
    <property type="match status" value="1"/>
</dbReference>
<name>A0A915BSP2_PARUN</name>
<evidence type="ECO:0000256" key="1">
    <source>
        <dbReference type="ARBA" id="ARBA00004906"/>
    </source>
</evidence>
<evidence type="ECO:0000256" key="4">
    <source>
        <dbReference type="PROSITE-ProRule" id="PRU00221"/>
    </source>
</evidence>
<dbReference type="SUPFAM" id="SSF50978">
    <property type="entry name" value="WD40 repeat-like"/>
    <property type="match status" value="1"/>
</dbReference>
<dbReference type="InterPro" id="IPR036322">
    <property type="entry name" value="WD40_repeat_dom_sf"/>
</dbReference>
<evidence type="ECO:0000313" key="7">
    <source>
        <dbReference type="WBParaSite" id="PgR057_g030_t01"/>
    </source>
</evidence>